<evidence type="ECO:0000313" key="3">
    <source>
        <dbReference type="Proteomes" id="UP000203651"/>
    </source>
</evidence>
<reference evidence="2 3" key="1">
    <citation type="journal article" date="2017" name="PLoS ONE">
        <title>The Complete Genome Sequence of a Second Distinct Betabaculovirus from the True Armyworm, Mythimna unipuncta.</title>
        <authorList>
            <person name="Harrison R.L."/>
            <person name="Rowley D.L."/>
            <person name="Mowery J."/>
            <person name="Bauchan G.R."/>
            <person name="Theilmann D.A."/>
            <person name="Rohrmann G.F."/>
            <person name="Erlandson M.A."/>
        </authorList>
    </citation>
    <scope>NUCLEOTIDE SEQUENCE [LARGE SCALE GENOMIC DNA]</scope>
    <source>
        <strain evidence="2">MyunGV#8</strain>
    </source>
</reference>
<accession>A0A1S5YDW8</accession>
<evidence type="ECO:0000256" key="1">
    <source>
        <dbReference type="SAM" id="Phobius"/>
    </source>
</evidence>
<dbReference type="EMBL" id="KX855660">
    <property type="protein sequence ID" value="AQQ80292.1"/>
    <property type="molecule type" value="Genomic_DNA"/>
</dbReference>
<name>A0A1S5YDW8_9BBAC</name>
<feature type="transmembrane region" description="Helical" evidence="1">
    <location>
        <begin position="15"/>
        <end position="33"/>
    </location>
</feature>
<organism evidence="2 3">
    <name type="scientific">Betabaculovirus altermyunipunctae</name>
    <dbReference type="NCBI Taxonomy" id="3051996"/>
    <lineage>
        <taxon>Viruses</taxon>
        <taxon>Viruses incertae sedis</taxon>
        <taxon>Naldaviricetes</taxon>
        <taxon>Lefavirales</taxon>
        <taxon>Baculoviridae</taxon>
        <taxon>Betabaculovirus</taxon>
    </lineage>
</organism>
<keyword evidence="1" id="KW-0812">Transmembrane</keyword>
<dbReference type="GeneID" id="39105856"/>
<protein>
    <submittedName>
        <fullName evidence="2">ORF25</fullName>
    </submittedName>
</protein>
<sequence>MCVCVVTRPYLRRYLQSYLCMCAHVCYLISHLFSRRKKFKVVNDGARLYTVQTMMGKLCAVCTKHVTIRVHVNSGIFSSRKNLN</sequence>
<keyword evidence="1" id="KW-1133">Transmembrane helix</keyword>
<dbReference type="Proteomes" id="UP000203651">
    <property type="component" value="Segment"/>
</dbReference>
<proteinExistence type="predicted"/>
<evidence type="ECO:0000313" key="2">
    <source>
        <dbReference type="EMBL" id="AQQ80292.1"/>
    </source>
</evidence>
<keyword evidence="1" id="KW-0472">Membrane</keyword>
<dbReference type="KEGG" id="vg:39105856"/>
<keyword evidence="3" id="KW-1185">Reference proteome</keyword>
<dbReference type="RefSeq" id="YP_009345743.1">
    <property type="nucleotide sequence ID" value="NC_033780.2"/>
</dbReference>